<keyword evidence="1" id="KW-1185">Reference proteome</keyword>
<accession>A0A979FY02</accession>
<name>A0A979FY02_HYAAZ</name>
<evidence type="ECO:0000313" key="2">
    <source>
        <dbReference type="RefSeq" id="XP_047741708.1"/>
    </source>
</evidence>
<organism evidence="1 2">
    <name type="scientific">Hyalella azteca</name>
    <name type="common">Amphipod</name>
    <dbReference type="NCBI Taxonomy" id="294128"/>
    <lineage>
        <taxon>Eukaryota</taxon>
        <taxon>Metazoa</taxon>
        <taxon>Ecdysozoa</taxon>
        <taxon>Arthropoda</taxon>
        <taxon>Crustacea</taxon>
        <taxon>Multicrustacea</taxon>
        <taxon>Malacostraca</taxon>
        <taxon>Eumalacostraca</taxon>
        <taxon>Peracarida</taxon>
        <taxon>Amphipoda</taxon>
        <taxon>Senticaudata</taxon>
        <taxon>Talitrida</taxon>
        <taxon>Talitroidea</taxon>
        <taxon>Hyalellidae</taxon>
        <taxon>Hyalella</taxon>
    </lineage>
</organism>
<dbReference type="Proteomes" id="UP000694843">
    <property type="component" value="Unplaced"/>
</dbReference>
<sequence length="411" mass="44699">MMMEPHEGDKKVVENLRQFVEERNLLNERLALTRRKKAECLETLSQRVACIFLTKSFPANQQAGDDDGPWLQCAANGEPSSETKTDILCAEIASLKKLEEILRASVGRLTAGIEKGVNVECGSDAANSSIKHDSFPNFSANDNLQAKLPVQKPNSGHSDVHALESSIERNSGTVQTEKNISTNEDVNNLLMIDYLAEATAAIIGVKQNSARSGYNIRTTSATACGTLSNMTGQQLEERIRFLMEEEAPRKRRMMEQLESELRAASAHLHAALAASTRVRGLAPVVRAWHAHVTALQAAVQEQQKKFKHTANFSKSARNELTVNDAAHSHRNNAVATVENGVEIGGKDTQNTAAHLSISSQVSNKLTTSAHDELMQATRALLLTCADIVSVARQQTPADEGLPSSHPALPDN</sequence>
<dbReference type="KEGG" id="hazt:125179597"/>
<gene>
    <name evidence="2" type="primary">LOC125179597</name>
</gene>
<proteinExistence type="predicted"/>
<dbReference type="AlphaFoldDB" id="A0A979FY02"/>
<protein>
    <submittedName>
        <fullName evidence="2">Uncharacterized protein LOC125179597</fullName>
    </submittedName>
</protein>
<reference evidence="2" key="1">
    <citation type="submission" date="2025-08" db="UniProtKB">
        <authorList>
            <consortium name="RefSeq"/>
        </authorList>
    </citation>
    <scope>IDENTIFICATION</scope>
    <source>
        <tissue evidence="2">Whole organism</tissue>
    </source>
</reference>
<dbReference type="RefSeq" id="XP_047741708.1">
    <property type="nucleotide sequence ID" value="XM_047885752.1"/>
</dbReference>
<evidence type="ECO:0000313" key="1">
    <source>
        <dbReference type="Proteomes" id="UP000694843"/>
    </source>
</evidence>
<dbReference type="GeneID" id="125179597"/>